<evidence type="ECO:0000313" key="7">
    <source>
        <dbReference type="Proteomes" id="UP001220377"/>
    </source>
</evidence>
<dbReference type="PANTHER" id="PTHR30005:SF0">
    <property type="entry name" value="RETROGRADE REGULATION PROTEIN 2"/>
    <property type="match status" value="1"/>
</dbReference>
<name>A0ABY7WTJ3_9LACO</name>
<sequence>MSHFAVIDLGSNSARMSAWKIDSEGDYTPILKLKQMVRLSEDMGDERILKDAAMDRTIAVLKDFHDQAAQLPDLTLKAYATAATRQARNQKRFLKRVKEEAGVDIEVIPGTKEAEFDYLGVINTLPIQNALLMDTGGASTELILVQNHKLQNLISLPVGSVNLTEKYVHTDPLSAGGLFDLMSTINRMFNGIWWLRKAQNLPMIALGGSNRTLAKIQRRKEHFTNFEEIHGFRMETAEINKIFREVIDSNLEERKAIPGLSKDRADIIVAGLIPVVTMMRYIDSDRLVFSQNGLREGALFEHLNGVQELMGDVVTEMGEEQNPMKN</sequence>
<evidence type="ECO:0000256" key="3">
    <source>
        <dbReference type="ARBA" id="ARBA00022801"/>
    </source>
</evidence>
<organism evidence="6 7">
    <name type="scientific">Lacticaseibacillus pabuli</name>
    <dbReference type="NCBI Taxonomy" id="3025672"/>
    <lineage>
        <taxon>Bacteria</taxon>
        <taxon>Bacillati</taxon>
        <taxon>Bacillota</taxon>
        <taxon>Bacilli</taxon>
        <taxon>Lactobacillales</taxon>
        <taxon>Lactobacillaceae</taxon>
        <taxon>Lacticaseibacillus</taxon>
    </lineage>
</organism>
<dbReference type="GO" id="GO:0004309">
    <property type="term" value="F:exopolyphosphatase activity"/>
    <property type="evidence" value="ECO:0007669"/>
    <property type="project" value="UniProtKB-EC"/>
</dbReference>
<feature type="domain" description="Ppx/GppA phosphatase N-terminal" evidence="5">
    <location>
        <begin position="25"/>
        <end position="303"/>
    </location>
</feature>
<evidence type="ECO:0000313" key="6">
    <source>
        <dbReference type="EMBL" id="WDF82296.1"/>
    </source>
</evidence>
<dbReference type="Proteomes" id="UP001220377">
    <property type="component" value="Chromosome"/>
</dbReference>
<protein>
    <recommendedName>
        <fullName evidence="2">exopolyphosphatase</fullName>
        <ecNumber evidence="2">3.6.1.11</ecNumber>
    </recommendedName>
</protein>
<dbReference type="PANTHER" id="PTHR30005">
    <property type="entry name" value="EXOPOLYPHOSPHATASE"/>
    <property type="match status" value="1"/>
</dbReference>
<dbReference type="RefSeq" id="WP_274259656.1">
    <property type="nucleotide sequence ID" value="NZ_CP117884.1"/>
</dbReference>
<dbReference type="EC" id="3.6.1.11" evidence="2"/>
<dbReference type="InterPro" id="IPR022371">
    <property type="entry name" value="Exopolyphosphatase"/>
</dbReference>
<evidence type="ECO:0000259" key="5">
    <source>
        <dbReference type="Pfam" id="PF02541"/>
    </source>
</evidence>
<evidence type="ECO:0000256" key="4">
    <source>
        <dbReference type="ARBA" id="ARBA00047607"/>
    </source>
</evidence>
<dbReference type="InterPro" id="IPR050273">
    <property type="entry name" value="GppA/Ppx_hydrolase"/>
</dbReference>
<dbReference type="InterPro" id="IPR003695">
    <property type="entry name" value="Ppx_GppA_N"/>
</dbReference>
<keyword evidence="7" id="KW-1185">Reference proteome</keyword>
<dbReference type="EMBL" id="CP117884">
    <property type="protein sequence ID" value="WDF82296.1"/>
    <property type="molecule type" value="Genomic_DNA"/>
</dbReference>
<dbReference type="InterPro" id="IPR043129">
    <property type="entry name" value="ATPase_NBD"/>
</dbReference>
<gene>
    <name evidence="6" type="primary">ppx</name>
    <name evidence="6" type="ORF">PQ472_10435</name>
</gene>
<accession>A0ABY7WTJ3</accession>
<comment type="catalytic activity">
    <reaction evidence="4">
        <text>[phosphate](n) + H2O = [phosphate](n-1) + phosphate + H(+)</text>
        <dbReference type="Rhea" id="RHEA:21528"/>
        <dbReference type="Rhea" id="RHEA-COMP:9859"/>
        <dbReference type="Rhea" id="RHEA-COMP:14279"/>
        <dbReference type="ChEBI" id="CHEBI:15377"/>
        <dbReference type="ChEBI" id="CHEBI:15378"/>
        <dbReference type="ChEBI" id="CHEBI:16838"/>
        <dbReference type="ChEBI" id="CHEBI:43474"/>
        <dbReference type="EC" id="3.6.1.11"/>
    </reaction>
</comment>
<comment type="similarity">
    <text evidence="1">Belongs to the GppA/Ppx family.</text>
</comment>
<reference evidence="6 7" key="1">
    <citation type="submission" date="2023-02" db="EMBL/GenBank/DDBJ databases">
        <title>Genome sequence of Lacticaseibacillus sp. KACC 23028.</title>
        <authorList>
            <person name="Kim S."/>
            <person name="Heo J."/>
            <person name="Kwon S.-W."/>
        </authorList>
    </citation>
    <scope>NUCLEOTIDE SEQUENCE [LARGE SCALE GENOMIC DNA]</scope>
    <source>
        <strain evidence="6 7">KACC 23028</strain>
    </source>
</reference>
<dbReference type="Gene3D" id="3.30.420.150">
    <property type="entry name" value="Exopolyphosphatase. Domain 2"/>
    <property type="match status" value="1"/>
</dbReference>
<dbReference type="Pfam" id="PF02541">
    <property type="entry name" value="Ppx-GppA"/>
    <property type="match status" value="1"/>
</dbReference>
<dbReference type="CDD" id="cd24052">
    <property type="entry name" value="ASKHA_NBD_HpPPX-GppA-like"/>
    <property type="match status" value="1"/>
</dbReference>
<proteinExistence type="inferred from homology"/>
<dbReference type="NCBIfam" id="TIGR03706">
    <property type="entry name" value="exo_poly_only"/>
    <property type="match status" value="1"/>
</dbReference>
<evidence type="ECO:0000256" key="2">
    <source>
        <dbReference type="ARBA" id="ARBA00012451"/>
    </source>
</evidence>
<keyword evidence="3 6" id="KW-0378">Hydrolase</keyword>
<evidence type="ECO:0000256" key="1">
    <source>
        <dbReference type="ARBA" id="ARBA00007125"/>
    </source>
</evidence>
<dbReference type="Gene3D" id="3.30.420.40">
    <property type="match status" value="1"/>
</dbReference>
<dbReference type="SUPFAM" id="SSF53067">
    <property type="entry name" value="Actin-like ATPase domain"/>
    <property type="match status" value="2"/>
</dbReference>